<dbReference type="Pfam" id="PF02021">
    <property type="entry name" value="UPF0102"/>
    <property type="match status" value="1"/>
</dbReference>
<evidence type="ECO:0000313" key="2">
    <source>
        <dbReference type="EMBL" id="CAB4691502.1"/>
    </source>
</evidence>
<dbReference type="SUPFAM" id="SSF52980">
    <property type="entry name" value="Restriction endonuclease-like"/>
    <property type="match status" value="1"/>
</dbReference>
<proteinExistence type="inferred from homology"/>
<evidence type="ECO:0000256" key="1">
    <source>
        <dbReference type="SAM" id="MobiDB-lite"/>
    </source>
</evidence>
<dbReference type="InterPro" id="IPR003509">
    <property type="entry name" value="UPF0102_YraN-like"/>
</dbReference>
<dbReference type="Gene3D" id="3.40.1350.10">
    <property type="match status" value="1"/>
</dbReference>
<dbReference type="GO" id="GO:0003676">
    <property type="term" value="F:nucleic acid binding"/>
    <property type="evidence" value="ECO:0007669"/>
    <property type="project" value="InterPro"/>
</dbReference>
<sequence length="127" mass="14549">MAKQPTKPSRRQPEPKRNAPRNDAERRAARYFQLRGYRILATNTWVAGFELDLVVRRGERLVFVEVKSKSGADYGHPFEMVTVEKARRIRRAAETWLAARPALADLEVRFEALAVTPEGVERAPFDV</sequence>
<gene>
    <name evidence="2" type="ORF">UFOPK2399_00749</name>
</gene>
<dbReference type="InterPro" id="IPR011856">
    <property type="entry name" value="tRNA_endonuc-like_dom_sf"/>
</dbReference>
<dbReference type="EMBL" id="CAEZXP010000001">
    <property type="protein sequence ID" value="CAB4691502.1"/>
    <property type="molecule type" value="Genomic_DNA"/>
</dbReference>
<dbReference type="InterPro" id="IPR011335">
    <property type="entry name" value="Restrct_endonuc-II-like"/>
</dbReference>
<name>A0A6J6NZV8_9ZZZZ</name>
<dbReference type="NCBIfam" id="NF009150">
    <property type="entry name" value="PRK12497.1-3"/>
    <property type="match status" value="1"/>
</dbReference>
<organism evidence="2">
    <name type="scientific">freshwater metagenome</name>
    <dbReference type="NCBI Taxonomy" id="449393"/>
    <lineage>
        <taxon>unclassified sequences</taxon>
        <taxon>metagenomes</taxon>
        <taxon>ecological metagenomes</taxon>
    </lineage>
</organism>
<accession>A0A6J6NZV8</accession>
<dbReference type="PANTHER" id="PTHR34039:SF1">
    <property type="entry name" value="UPF0102 PROTEIN YRAN"/>
    <property type="match status" value="1"/>
</dbReference>
<protein>
    <submittedName>
        <fullName evidence="2">Unannotated protein</fullName>
    </submittedName>
</protein>
<dbReference type="HAMAP" id="MF_00048">
    <property type="entry name" value="UPF0102"/>
    <property type="match status" value="1"/>
</dbReference>
<dbReference type="AlphaFoldDB" id="A0A6J6NZV8"/>
<reference evidence="2" key="1">
    <citation type="submission" date="2020-05" db="EMBL/GenBank/DDBJ databases">
        <authorList>
            <person name="Chiriac C."/>
            <person name="Salcher M."/>
            <person name="Ghai R."/>
            <person name="Kavagutti S V."/>
        </authorList>
    </citation>
    <scope>NUCLEOTIDE SEQUENCE</scope>
</reference>
<dbReference type="PANTHER" id="PTHR34039">
    <property type="entry name" value="UPF0102 PROTEIN YRAN"/>
    <property type="match status" value="1"/>
</dbReference>
<feature type="region of interest" description="Disordered" evidence="1">
    <location>
        <begin position="1"/>
        <end position="26"/>
    </location>
</feature>
<feature type="compositionally biased region" description="Basic and acidic residues" evidence="1">
    <location>
        <begin position="11"/>
        <end position="26"/>
    </location>
</feature>